<protein>
    <submittedName>
        <fullName evidence="1">Uncharacterized protein</fullName>
    </submittedName>
</protein>
<feature type="non-terminal residue" evidence="1">
    <location>
        <position position="242"/>
    </location>
</feature>
<reference evidence="1 2" key="1">
    <citation type="submission" date="2024-05" db="EMBL/GenBank/DDBJ databases">
        <authorList>
            <person name="Wallberg A."/>
        </authorList>
    </citation>
    <scope>NUCLEOTIDE SEQUENCE [LARGE SCALE GENOMIC DNA]</scope>
</reference>
<name>A0AAV2QA88_MEGNR</name>
<proteinExistence type="predicted"/>
<evidence type="ECO:0000313" key="2">
    <source>
        <dbReference type="Proteomes" id="UP001497623"/>
    </source>
</evidence>
<dbReference type="Proteomes" id="UP001497623">
    <property type="component" value="Unassembled WGS sequence"/>
</dbReference>
<accession>A0AAV2QA88</accession>
<keyword evidence="2" id="KW-1185">Reference proteome</keyword>
<dbReference type="AlphaFoldDB" id="A0AAV2QA88"/>
<gene>
    <name evidence="1" type="ORF">MNOR_LOCUS9683</name>
</gene>
<comment type="caution">
    <text evidence="1">The sequence shown here is derived from an EMBL/GenBank/DDBJ whole genome shotgun (WGS) entry which is preliminary data.</text>
</comment>
<sequence>MEALLLKIRRDIDLAYAVSLDEPLASLERELTPVLAQLMTLPPRNDHHPDVVWLYKWLAHPERSVEEFKHVVGKLQENVRLVMTRQFERYTENGCGGNSFYVARAGLEALASRCPVLEGPWEQVTKDILSVYDYTKSGGWYGPGSNKLNDWIIRIVADSALCPNPELRLQLLDLYNKLLKINKGNRKRALESLMSAFSFLDRGKEWNRWTMFSFPYTGDISDIIIEFSDDDYLQQYSLKIAK</sequence>
<organism evidence="1 2">
    <name type="scientific">Meganyctiphanes norvegica</name>
    <name type="common">Northern krill</name>
    <name type="synonym">Thysanopoda norvegica</name>
    <dbReference type="NCBI Taxonomy" id="48144"/>
    <lineage>
        <taxon>Eukaryota</taxon>
        <taxon>Metazoa</taxon>
        <taxon>Ecdysozoa</taxon>
        <taxon>Arthropoda</taxon>
        <taxon>Crustacea</taxon>
        <taxon>Multicrustacea</taxon>
        <taxon>Malacostraca</taxon>
        <taxon>Eumalacostraca</taxon>
        <taxon>Eucarida</taxon>
        <taxon>Euphausiacea</taxon>
        <taxon>Euphausiidae</taxon>
        <taxon>Meganyctiphanes</taxon>
    </lineage>
</organism>
<dbReference type="EMBL" id="CAXKWB010004719">
    <property type="protein sequence ID" value="CAL4075046.1"/>
    <property type="molecule type" value="Genomic_DNA"/>
</dbReference>
<evidence type="ECO:0000313" key="1">
    <source>
        <dbReference type="EMBL" id="CAL4075046.1"/>
    </source>
</evidence>